<dbReference type="PANTHER" id="PTHR18640">
    <property type="entry name" value="SOLUTE CARRIER FAMILY 10 MEMBER 7"/>
    <property type="match status" value="1"/>
</dbReference>
<dbReference type="EMBL" id="JABXXQ010000443">
    <property type="protein sequence ID" value="NVN31648.1"/>
    <property type="molecule type" value="Genomic_DNA"/>
</dbReference>
<keyword evidence="1" id="KW-1133">Transmembrane helix</keyword>
<feature type="transmembrane region" description="Helical" evidence="1">
    <location>
        <begin position="319"/>
        <end position="339"/>
    </location>
</feature>
<feature type="transmembrane region" description="Helical" evidence="1">
    <location>
        <begin position="67"/>
        <end position="85"/>
    </location>
</feature>
<dbReference type="PIRSF" id="PIRSF026166">
    <property type="entry name" value="UCP026166"/>
    <property type="match status" value="1"/>
</dbReference>
<dbReference type="GO" id="GO:0005886">
    <property type="term" value="C:plasma membrane"/>
    <property type="evidence" value="ECO:0007669"/>
    <property type="project" value="TreeGrafter"/>
</dbReference>
<evidence type="ECO:0000256" key="1">
    <source>
        <dbReference type="SAM" id="Phobius"/>
    </source>
</evidence>
<accession>A0A850NY10</accession>
<name>A0A850NY10_9PROT</name>
<feature type="transmembrane region" description="Helical" evidence="1">
    <location>
        <begin position="139"/>
        <end position="160"/>
    </location>
</feature>
<feature type="transmembrane region" description="Helical" evidence="1">
    <location>
        <begin position="269"/>
        <end position="291"/>
    </location>
</feature>
<dbReference type="AlphaFoldDB" id="A0A850NY10"/>
<feature type="transmembrane region" description="Helical" evidence="1">
    <location>
        <begin position="167"/>
        <end position="193"/>
    </location>
</feature>
<gene>
    <name evidence="2" type="ORF">HUK83_15070</name>
</gene>
<evidence type="ECO:0000313" key="2">
    <source>
        <dbReference type="EMBL" id="NVN31648.1"/>
    </source>
</evidence>
<reference evidence="2 3" key="1">
    <citation type="submission" date="2020-06" db="EMBL/GenBank/DDBJ databases">
        <title>Description of novel acetic acid bacteria.</title>
        <authorList>
            <person name="Sombolestani A."/>
        </authorList>
    </citation>
    <scope>NUCLEOTIDE SEQUENCE [LARGE SCALE GENOMIC DNA]</scope>
    <source>
        <strain evidence="2 3">LMG 26838</strain>
    </source>
</reference>
<comment type="caution">
    <text evidence="2">The sequence shown here is derived from an EMBL/GenBank/DDBJ whole genome shotgun (WGS) entry which is preliminary data.</text>
</comment>
<dbReference type="Pfam" id="PF13593">
    <property type="entry name" value="SBF_like"/>
    <property type="match status" value="1"/>
</dbReference>
<dbReference type="Proteomes" id="UP000565205">
    <property type="component" value="Unassembled WGS sequence"/>
</dbReference>
<keyword evidence="1" id="KW-0812">Transmembrane</keyword>
<organism evidence="2 3">
    <name type="scientific">Endobacter medicaginis</name>
    <dbReference type="NCBI Taxonomy" id="1181271"/>
    <lineage>
        <taxon>Bacteria</taxon>
        <taxon>Pseudomonadati</taxon>
        <taxon>Pseudomonadota</taxon>
        <taxon>Alphaproteobacteria</taxon>
        <taxon>Acetobacterales</taxon>
        <taxon>Acetobacteraceae</taxon>
        <taxon>Endobacter</taxon>
    </lineage>
</organism>
<dbReference type="PANTHER" id="PTHR18640:SF5">
    <property type="entry name" value="SODIUM_BILE ACID COTRANSPORTER 7"/>
    <property type="match status" value="1"/>
</dbReference>
<sequence length="367" mass="38294">MVGAGALIVRAWRKRHRLAIAARSALSGPASARRAVEARSSVKIDPFILALLATLCVAVVVPCHGAAVPAFNALATVLIAMMFFLQGAKLSRAAVVEGLRHWRLQGLILLSTFALFPLVGLAMRAGLRIAVPGALSEESWTGLLFLCALPSTVQSSIAFTSIARGNVAAAVCAATASNILGLFITPLLVGLLLGRHGAVSADAVVGIVLQLLVPFIAGQILQPWIGGWVARHKKLITFSDRGSILVVVYTAFSAAITGGLWHILSPAALLWIVGVDLSLLALVLLLTWGLARAGGFSREDEIAIQFCGSKKSLATGVPMAKVLFAGSTAGLIVIPLMIFHQVQLLACAALARRYAARPADIASAGRA</sequence>
<feature type="transmembrane region" description="Helical" evidence="1">
    <location>
        <begin position="199"/>
        <end position="221"/>
    </location>
</feature>
<feature type="transmembrane region" description="Helical" evidence="1">
    <location>
        <begin position="44"/>
        <end position="61"/>
    </location>
</feature>
<dbReference type="InterPro" id="IPR038770">
    <property type="entry name" value="Na+/solute_symporter_sf"/>
</dbReference>
<evidence type="ECO:0000313" key="3">
    <source>
        <dbReference type="Proteomes" id="UP000565205"/>
    </source>
</evidence>
<dbReference type="InterPro" id="IPR016833">
    <property type="entry name" value="Put_Na-Bile_cotransptr"/>
</dbReference>
<proteinExistence type="predicted"/>
<dbReference type="Gene3D" id="1.20.1530.20">
    <property type="match status" value="1"/>
</dbReference>
<feature type="transmembrane region" description="Helical" evidence="1">
    <location>
        <begin position="242"/>
        <end position="263"/>
    </location>
</feature>
<protein>
    <submittedName>
        <fullName evidence="2">Bile acid:sodium symporter</fullName>
    </submittedName>
</protein>
<keyword evidence="1" id="KW-0472">Membrane</keyword>
<feature type="transmembrane region" description="Helical" evidence="1">
    <location>
        <begin position="106"/>
        <end position="127"/>
    </location>
</feature>